<gene>
    <name evidence="1" type="ORF">CTRU02_207289</name>
</gene>
<comment type="caution">
    <text evidence="1">The sequence shown here is derived from an EMBL/GenBank/DDBJ whole genome shotgun (WGS) entry which is preliminary data.</text>
</comment>
<sequence>MSAAGSNSRPLKSAFANKRKQGAPGDNGRDGGGNGGGGGWAQKRVKIRQDREIAAQQSEAALKDGELDLQAFLNAREFEIKALEESMRHTKAEATSRAFQQVPRGMRRRTASHNAKRVPKRLRRRALKEMMEDNTPVVISRRRKPKTTRARIRAETAKRLGTLAEKKRKRQAKAAKEKENNGEAGEVANGGRVTVTTRAPRVKIRRNQLNDPPKRKSKFRKRQINKTWLPTHLWHAKRARLTEPKNPLWRFAIPLTPNEKVYRATHRAQGEKGVVAWDTSYISTIGLYGTAKGVETVLRKLGVTQESCWNDRGARWRTGTRHWTGFLSKEIRDVRRDICPASIVWNPESAPETSTSEGTAKPDKTQRQVFVRVHPSAFLEVFNELLRLVKMQNPRPYIEDLRFEIGSIELTGPASTEALMGILHPYHTKEQSKEQHAEVFGGLTSVMSPATLPPNAVLAFSIMDPRLRYPPKKVNAPNPDDETVQNAALKLLAEWPTDSGLKPYGLFQRDARATASQLPSQKSIDRRKGAKRPGTLLDVSDIDPAIPILLLASRSGTGTQVQGNWTLLAPWRCIQPIWHSLVHFPLTSGGNPRFSGLNEIRQVAFERNQPCFPFDHLGTNAGAEWELEEREKRKREWERRPKSKRVAWESLDLGAGRKGEIGNGFACDIEYLFQKKTQATTTPSPDKMDVDRPATEKESCSGTSTGGFLKTLHQVRKDLFKACTSATRPTPLPERAVINVNVSMLSRGVAKTCARIYRLPARPKSVLPASSAEVPATVPPQPKSTNGLPYDLRSQWLAVLPDSPSKVSKSQVQTKQRIPPNADLQTRKKLLAQTLVSPAEFPPPKPNQTDMNGHPLVPNEEDLIGFVTTGSYSLSEGRATAIGCLSAERAAEALREGRKSGEGNLCIFHLTPYFTMATEPFPKPTSITGGCLCSSIRYRVDFPPSHDFVSAVSSIQLSHFPEVTFCECCLFLSLHSVPRSAFTFIPSAMTKDTATSEPTTLKSYRTTPGAERCFCGDCGSFLFWRSDAEDEMYLAAGCVDPEFLFGEERGPEGDEAAGKQRNEGFGRALAGAKTHVWCANEIAGVTDSMLRGKKIERGSEQGVILYED</sequence>
<evidence type="ECO:0000313" key="1">
    <source>
        <dbReference type="EMBL" id="KAL0937558.1"/>
    </source>
</evidence>
<name>A0ACC3Z0D5_COLTU</name>
<evidence type="ECO:0000313" key="2">
    <source>
        <dbReference type="Proteomes" id="UP000805649"/>
    </source>
</evidence>
<reference evidence="1 2" key="1">
    <citation type="journal article" date="2020" name="Phytopathology">
        <title>Genome Sequence Resources of Colletotrichum truncatum, C. plurivorum, C. musicola, and C. sojae: Four Species Pathogenic to Soybean (Glycine max).</title>
        <authorList>
            <person name="Rogerio F."/>
            <person name="Boufleur T.R."/>
            <person name="Ciampi-Guillardi M."/>
            <person name="Sukno S.A."/>
            <person name="Thon M.R."/>
            <person name="Massola Junior N.S."/>
            <person name="Baroncelli R."/>
        </authorList>
    </citation>
    <scope>NUCLEOTIDE SEQUENCE [LARGE SCALE GENOMIC DNA]</scope>
    <source>
        <strain evidence="1 2">CMES1059</strain>
    </source>
</reference>
<organism evidence="1 2">
    <name type="scientific">Colletotrichum truncatum</name>
    <name type="common">Anthracnose fungus</name>
    <name type="synonym">Colletotrichum capsici</name>
    <dbReference type="NCBI Taxonomy" id="5467"/>
    <lineage>
        <taxon>Eukaryota</taxon>
        <taxon>Fungi</taxon>
        <taxon>Dikarya</taxon>
        <taxon>Ascomycota</taxon>
        <taxon>Pezizomycotina</taxon>
        <taxon>Sordariomycetes</taxon>
        <taxon>Hypocreomycetidae</taxon>
        <taxon>Glomerellales</taxon>
        <taxon>Glomerellaceae</taxon>
        <taxon>Colletotrichum</taxon>
        <taxon>Colletotrichum truncatum species complex</taxon>
    </lineage>
</organism>
<keyword evidence="2" id="KW-1185">Reference proteome</keyword>
<dbReference type="Proteomes" id="UP000805649">
    <property type="component" value="Unassembled WGS sequence"/>
</dbReference>
<dbReference type="EMBL" id="VUJX02000004">
    <property type="protein sequence ID" value="KAL0937558.1"/>
    <property type="molecule type" value="Genomic_DNA"/>
</dbReference>
<proteinExistence type="predicted"/>
<accession>A0ACC3Z0D5</accession>
<protein>
    <submittedName>
        <fullName evidence="1">Ribonuclease p complex subunit</fullName>
    </submittedName>
</protein>